<feature type="transmembrane region" description="Helical" evidence="5">
    <location>
        <begin position="20"/>
        <end position="39"/>
    </location>
</feature>
<evidence type="ECO:0000256" key="3">
    <source>
        <dbReference type="ARBA" id="ARBA00022989"/>
    </source>
</evidence>
<keyword evidence="3 5" id="KW-1133">Transmembrane helix</keyword>
<dbReference type="GO" id="GO:0140359">
    <property type="term" value="F:ABC-type transporter activity"/>
    <property type="evidence" value="ECO:0007669"/>
    <property type="project" value="InterPro"/>
</dbReference>
<sequence length="247" mass="27566">MWALYAREVKRFQKIWIDTVFNPIVTVGLYLGVFGVVTSGQQIGDLPYLTFVYTGLLAMLIINNSFSNPSFALVIAKNLGNIVDLQLAPIAPWRIGVAYAMAAFTRGVITLCIALLATVWFIPGLGLPEHPLYFIFALFLTGIEFGMLGVAFGFWAKNFEALTFMSTFVMQPMIFLAGVFYPVANLPSPWSTISLFNPVHHNINFFRYAFTGYSDISPIISLLVILGFSFVFFVAMQILTKKNIVLK</sequence>
<dbReference type="PANTHER" id="PTHR43332">
    <property type="entry name" value="INNER MEMBRANE TRANSPORT PERMEASE YADH-RELATED"/>
    <property type="match status" value="1"/>
</dbReference>
<organism evidence="7 8">
    <name type="scientific">Candidatus Magasanikbacteria bacterium RIFOXYD1_FULL_40_23</name>
    <dbReference type="NCBI Taxonomy" id="1798705"/>
    <lineage>
        <taxon>Bacteria</taxon>
        <taxon>Candidatus Magasanikiibacteriota</taxon>
    </lineage>
</organism>
<feature type="domain" description="ABC transmembrane type-2" evidence="6">
    <location>
        <begin position="14"/>
        <end position="243"/>
    </location>
</feature>
<comment type="caution">
    <text evidence="7">The sequence shown here is derived from an EMBL/GenBank/DDBJ whole genome shotgun (WGS) entry which is preliminary data.</text>
</comment>
<evidence type="ECO:0000256" key="1">
    <source>
        <dbReference type="ARBA" id="ARBA00004141"/>
    </source>
</evidence>
<protein>
    <recommendedName>
        <fullName evidence="5">Transport permease protein</fullName>
    </recommendedName>
</protein>
<feature type="transmembrane region" description="Helical" evidence="5">
    <location>
        <begin position="134"/>
        <end position="155"/>
    </location>
</feature>
<keyword evidence="5" id="KW-1003">Cell membrane</keyword>
<dbReference type="InterPro" id="IPR000412">
    <property type="entry name" value="ABC_2_transport"/>
</dbReference>
<comment type="similarity">
    <text evidence="5">Belongs to the ABC-2 integral membrane protein family.</text>
</comment>
<dbReference type="PROSITE" id="PS51012">
    <property type="entry name" value="ABC_TM2"/>
    <property type="match status" value="1"/>
</dbReference>
<dbReference type="InterPro" id="IPR052522">
    <property type="entry name" value="ABC-2_transport_permease"/>
</dbReference>
<feature type="transmembrane region" description="Helical" evidence="5">
    <location>
        <begin position="162"/>
        <end position="184"/>
    </location>
</feature>
<dbReference type="GO" id="GO:0043190">
    <property type="term" value="C:ATP-binding cassette (ABC) transporter complex"/>
    <property type="evidence" value="ECO:0007669"/>
    <property type="project" value="InterPro"/>
</dbReference>
<feature type="transmembrane region" description="Helical" evidence="5">
    <location>
        <begin position="51"/>
        <end position="76"/>
    </location>
</feature>
<dbReference type="InterPro" id="IPR013525">
    <property type="entry name" value="ABC2_TM"/>
</dbReference>
<dbReference type="InterPro" id="IPR047817">
    <property type="entry name" value="ABC2_TM_bact-type"/>
</dbReference>
<comment type="subcellular location">
    <subcellularLocation>
        <location evidence="5">Cell membrane</location>
        <topology evidence="5">Multi-pass membrane protein</topology>
    </subcellularLocation>
    <subcellularLocation>
        <location evidence="1">Membrane</location>
        <topology evidence="1">Multi-pass membrane protein</topology>
    </subcellularLocation>
</comment>
<evidence type="ECO:0000259" key="6">
    <source>
        <dbReference type="PROSITE" id="PS51012"/>
    </source>
</evidence>
<evidence type="ECO:0000256" key="4">
    <source>
        <dbReference type="ARBA" id="ARBA00023136"/>
    </source>
</evidence>
<feature type="transmembrane region" description="Helical" evidence="5">
    <location>
        <begin position="216"/>
        <end position="239"/>
    </location>
</feature>
<keyword evidence="5" id="KW-0813">Transport</keyword>
<accession>A0A1F6P860</accession>
<gene>
    <name evidence="7" type="ORF">A2563_01035</name>
</gene>
<dbReference type="PANTHER" id="PTHR43332:SF1">
    <property type="entry name" value="TRANSPORT PERMEASE PROTEIN"/>
    <property type="match status" value="1"/>
</dbReference>
<feature type="transmembrane region" description="Helical" evidence="5">
    <location>
        <begin position="97"/>
        <end position="122"/>
    </location>
</feature>
<dbReference type="Pfam" id="PF01061">
    <property type="entry name" value="ABC2_membrane"/>
    <property type="match status" value="1"/>
</dbReference>
<dbReference type="EMBL" id="MFRA01000008">
    <property type="protein sequence ID" value="OGH92153.1"/>
    <property type="molecule type" value="Genomic_DNA"/>
</dbReference>
<keyword evidence="2 5" id="KW-0812">Transmembrane</keyword>
<keyword evidence="4 5" id="KW-0472">Membrane</keyword>
<proteinExistence type="inferred from homology"/>
<dbReference type="Proteomes" id="UP000176634">
    <property type="component" value="Unassembled WGS sequence"/>
</dbReference>
<evidence type="ECO:0000256" key="2">
    <source>
        <dbReference type="ARBA" id="ARBA00022692"/>
    </source>
</evidence>
<evidence type="ECO:0000313" key="8">
    <source>
        <dbReference type="Proteomes" id="UP000176634"/>
    </source>
</evidence>
<evidence type="ECO:0000256" key="5">
    <source>
        <dbReference type="RuleBase" id="RU361157"/>
    </source>
</evidence>
<evidence type="ECO:0000313" key="7">
    <source>
        <dbReference type="EMBL" id="OGH92153.1"/>
    </source>
</evidence>
<name>A0A1F6P860_9BACT</name>
<dbReference type="STRING" id="1798705.A2563_01035"/>
<dbReference type="PRINTS" id="PR00164">
    <property type="entry name" value="ABC2TRNSPORT"/>
</dbReference>
<dbReference type="PIRSF" id="PIRSF006648">
    <property type="entry name" value="DrrB"/>
    <property type="match status" value="1"/>
</dbReference>
<reference evidence="7 8" key="1">
    <citation type="journal article" date="2016" name="Nat. Commun.">
        <title>Thousands of microbial genomes shed light on interconnected biogeochemical processes in an aquifer system.</title>
        <authorList>
            <person name="Anantharaman K."/>
            <person name="Brown C.T."/>
            <person name="Hug L.A."/>
            <person name="Sharon I."/>
            <person name="Castelle C.J."/>
            <person name="Probst A.J."/>
            <person name="Thomas B.C."/>
            <person name="Singh A."/>
            <person name="Wilkins M.J."/>
            <person name="Karaoz U."/>
            <person name="Brodie E.L."/>
            <person name="Williams K.H."/>
            <person name="Hubbard S.S."/>
            <person name="Banfield J.F."/>
        </authorList>
    </citation>
    <scope>NUCLEOTIDE SEQUENCE [LARGE SCALE GENOMIC DNA]</scope>
</reference>
<dbReference type="AlphaFoldDB" id="A0A1F6P860"/>